<dbReference type="Gene3D" id="2.30.29.30">
    <property type="entry name" value="Pleckstrin-homology domain (PH domain)/Phosphotyrosine-binding domain (PTB)"/>
    <property type="match status" value="1"/>
</dbReference>
<dbReference type="CDD" id="cd22249">
    <property type="entry name" value="UDM1_RNF168_RNF169-like"/>
    <property type="match status" value="1"/>
</dbReference>
<dbReference type="InterPro" id="IPR002108">
    <property type="entry name" value="ADF-H"/>
</dbReference>
<accession>A0A1Y1UCP3</accession>
<dbReference type="PANTHER" id="PTHR12239">
    <property type="entry name" value="PROTEIN CBG20215-RELATED"/>
    <property type="match status" value="1"/>
</dbReference>
<dbReference type="InterPro" id="IPR011993">
    <property type="entry name" value="PH-like_dom_sf"/>
</dbReference>
<dbReference type="InterPro" id="IPR001849">
    <property type="entry name" value="PH_domain"/>
</dbReference>
<dbReference type="SMART" id="SM00233">
    <property type="entry name" value="PH"/>
    <property type="match status" value="1"/>
</dbReference>
<gene>
    <name evidence="4" type="ORF">BD324DRAFT_635239</name>
</gene>
<sequence>MSVDLNDPEIQRLQREVLDPSSQTTWFLTHYDPSTSSVLVPLASGSSPSISRIRDTLASTTEELVYGYADVQGKGLIIVYMIDGINGVRRARAVVHSRAFATLFQDYSALITISTASELTDELVADKLGLPEAHDDRSSRMTGLVPVSSGHPNPSDLLEPTRSVSSSGQGATVSNDGHLTDTSTAQFHTPTSGAQMVLPPSPPPELGPPLDLESSRAPPQDHYSRSIEDSARPNDPATFPTQPTSINPQLQRDLALAAGHTEPEASLPPASMIGDDPSHPSNITPSGQPAPLPLADRLQIHTVSPLSDRLPPPSEPTVIHPDRPLDPKGISSTDVFPEQRNRKTSLSSRLGSLGAAFGRGSSTSPKSPSVTVFTPTDSNGHNGSPRDDQSPSTRSNKSPGSPGKSRFFSSQLVKNFGRRVSGNSTHTSSPPTTPRIDERAAEDADAPPPLPPKDSTPSPRRFGSGHEPAPGAHYGTGQNYIGTLPLSPQADGRSRPSSAGRGDGGGISPSPSAKLAMTAASQKSVKTEMEIQERVRKDMELRDQERLADQHDFEQNVTVIDRGSHLEDGEEEEGLPYDRPDPREPPLSVNDRAPEKEAAPHQGLSPSELEQATGVKEKMTELSLAEAGVAGPGVGLVAGSLVSGQAADDGDRRMKEEEERLKAEEQRVAQEEERVAEERERLAQEEKRVAEERARLDREEEELRVKEEQEHFAREEQARWAEEERLRKIEEERRIQAEKEAEEQRLKAEQEELERQRKAQVRESMVRGKQNGGIMLSGWITVQTMKSPTWRRRHFNLYKDKLDLFKSEVDPAPIQTIHLGNDAKVSHTYEESQVQESFKITAGDGEPYFLFTDGHEDRETVLEGLALAMERA</sequence>
<feature type="compositionally biased region" description="Polar residues" evidence="1">
    <location>
        <begin position="390"/>
        <end position="399"/>
    </location>
</feature>
<dbReference type="PROSITE" id="PS50003">
    <property type="entry name" value="PH_DOMAIN"/>
    <property type="match status" value="1"/>
</dbReference>
<dbReference type="AlphaFoldDB" id="A0A1Y1UCP3"/>
<evidence type="ECO:0000313" key="5">
    <source>
        <dbReference type="Proteomes" id="UP000193218"/>
    </source>
</evidence>
<feature type="region of interest" description="Disordered" evidence="1">
    <location>
        <begin position="261"/>
        <end position="618"/>
    </location>
</feature>
<dbReference type="CDD" id="cd00821">
    <property type="entry name" value="PH"/>
    <property type="match status" value="1"/>
</dbReference>
<evidence type="ECO:0000313" key="4">
    <source>
        <dbReference type="EMBL" id="ORX34835.1"/>
    </source>
</evidence>
<feature type="domain" description="ADF-H" evidence="3">
    <location>
        <begin position="2"/>
        <end position="129"/>
    </location>
</feature>
<feature type="compositionally biased region" description="Basic and acidic residues" evidence="1">
    <location>
        <begin position="525"/>
        <end position="554"/>
    </location>
</feature>
<dbReference type="EMBL" id="NBSH01000013">
    <property type="protein sequence ID" value="ORX34835.1"/>
    <property type="molecule type" value="Genomic_DNA"/>
</dbReference>
<dbReference type="GeneID" id="33558606"/>
<dbReference type="InParanoid" id="A0A1Y1UCP3"/>
<evidence type="ECO:0000259" key="2">
    <source>
        <dbReference type="PROSITE" id="PS50003"/>
    </source>
</evidence>
<dbReference type="PANTHER" id="PTHR12239:SF41">
    <property type="entry name" value="MEMBRANE ASSOCIATED PROTEIN, PUTATIVE-RELATED"/>
    <property type="match status" value="1"/>
</dbReference>
<name>A0A1Y1UCP3_9TREE</name>
<feature type="region of interest" description="Disordered" evidence="1">
    <location>
        <begin position="642"/>
        <end position="675"/>
    </location>
</feature>
<feature type="compositionally biased region" description="Low complexity" evidence="1">
    <location>
        <begin position="361"/>
        <end position="376"/>
    </location>
</feature>
<dbReference type="Gene3D" id="3.40.20.10">
    <property type="entry name" value="Severin"/>
    <property type="match status" value="1"/>
</dbReference>
<organism evidence="4 5">
    <name type="scientific">Kockovaella imperatae</name>
    <dbReference type="NCBI Taxonomy" id="4999"/>
    <lineage>
        <taxon>Eukaryota</taxon>
        <taxon>Fungi</taxon>
        <taxon>Dikarya</taxon>
        <taxon>Basidiomycota</taxon>
        <taxon>Agaricomycotina</taxon>
        <taxon>Tremellomycetes</taxon>
        <taxon>Tremellales</taxon>
        <taxon>Cuniculitremaceae</taxon>
        <taxon>Kockovaella</taxon>
    </lineage>
</organism>
<proteinExistence type="predicted"/>
<reference evidence="4 5" key="1">
    <citation type="submission" date="2017-03" db="EMBL/GenBank/DDBJ databases">
        <title>Widespread Adenine N6-methylation of Active Genes in Fungi.</title>
        <authorList>
            <consortium name="DOE Joint Genome Institute"/>
            <person name="Mondo S.J."/>
            <person name="Dannebaum R.O."/>
            <person name="Kuo R.C."/>
            <person name="Louie K.B."/>
            <person name="Bewick A.J."/>
            <person name="Labutti K."/>
            <person name="Haridas S."/>
            <person name="Kuo A."/>
            <person name="Salamov A."/>
            <person name="Ahrendt S.R."/>
            <person name="Lau R."/>
            <person name="Bowen B.P."/>
            <person name="Lipzen A."/>
            <person name="Sullivan W."/>
            <person name="Andreopoulos W.B."/>
            <person name="Clum A."/>
            <person name="Lindquist E."/>
            <person name="Daum C."/>
            <person name="Northen T.R."/>
            <person name="Ramamoorthy G."/>
            <person name="Schmitz R.J."/>
            <person name="Gryganskyi A."/>
            <person name="Culley D."/>
            <person name="Magnuson J."/>
            <person name="James T.Y."/>
            <person name="O'Malley M.A."/>
            <person name="Stajich J.E."/>
            <person name="Spatafora J.W."/>
            <person name="Visel A."/>
            <person name="Grigoriev I.V."/>
        </authorList>
    </citation>
    <scope>NUCLEOTIDE SEQUENCE [LARGE SCALE GENOMIC DNA]</scope>
    <source>
        <strain evidence="4 5">NRRL Y-17943</strain>
    </source>
</reference>
<feature type="compositionally biased region" description="Polar residues" evidence="1">
    <location>
        <begin position="162"/>
        <end position="194"/>
    </location>
</feature>
<feature type="compositionally biased region" description="Basic and acidic residues" evidence="1">
    <location>
        <begin position="649"/>
        <end position="675"/>
    </location>
</feature>
<dbReference type="SUPFAM" id="SSF55753">
    <property type="entry name" value="Actin depolymerizing proteins"/>
    <property type="match status" value="1"/>
</dbReference>
<dbReference type="GO" id="GO:0003779">
    <property type="term" value="F:actin binding"/>
    <property type="evidence" value="ECO:0007669"/>
    <property type="project" value="InterPro"/>
</dbReference>
<feature type="region of interest" description="Disordered" evidence="1">
    <location>
        <begin position="133"/>
        <end position="247"/>
    </location>
</feature>
<dbReference type="InterPro" id="IPR052293">
    <property type="entry name" value="SRRP"/>
</dbReference>
<dbReference type="STRING" id="4999.A0A1Y1UCP3"/>
<evidence type="ECO:0008006" key="6">
    <source>
        <dbReference type="Google" id="ProtNLM"/>
    </source>
</evidence>
<evidence type="ECO:0000259" key="3">
    <source>
        <dbReference type="PROSITE" id="PS51263"/>
    </source>
</evidence>
<dbReference type="OrthoDB" id="2123378at2759"/>
<feature type="compositionally biased region" description="Basic and acidic residues" evidence="1">
    <location>
        <begin position="222"/>
        <end position="232"/>
    </location>
</feature>
<dbReference type="Pfam" id="PF00241">
    <property type="entry name" value="Cofilin_ADF"/>
    <property type="match status" value="1"/>
</dbReference>
<dbReference type="PROSITE" id="PS51263">
    <property type="entry name" value="ADF_H"/>
    <property type="match status" value="1"/>
</dbReference>
<evidence type="ECO:0000256" key="1">
    <source>
        <dbReference type="SAM" id="MobiDB-lite"/>
    </source>
</evidence>
<feature type="domain" description="PH" evidence="2">
    <location>
        <begin position="773"/>
        <end position="870"/>
    </location>
</feature>
<dbReference type="Proteomes" id="UP000193218">
    <property type="component" value="Unassembled WGS sequence"/>
</dbReference>
<comment type="caution">
    <text evidence="4">The sequence shown here is derived from an EMBL/GenBank/DDBJ whole genome shotgun (WGS) entry which is preliminary data.</text>
</comment>
<dbReference type="SUPFAM" id="SSF50729">
    <property type="entry name" value="PH domain-like"/>
    <property type="match status" value="1"/>
</dbReference>
<feature type="compositionally biased region" description="Low complexity" evidence="1">
    <location>
        <begin position="345"/>
        <end position="354"/>
    </location>
</feature>
<dbReference type="RefSeq" id="XP_021869077.1">
    <property type="nucleotide sequence ID" value="XM_022016797.1"/>
</dbReference>
<protein>
    <recommendedName>
        <fullName evidence="6">ADF-H domain-containing protein</fullName>
    </recommendedName>
</protein>
<dbReference type="InterPro" id="IPR029006">
    <property type="entry name" value="ADF-H/Gelsolin-like_dom_sf"/>
</dbReference>
<feature type="region of interest" description="Disordered" evidence="1">
    <location>
        <begin position="680"/>
        <end position="699"/>
    </location>
</feature>
<keyword evidence="5" id="KW-1185">Reference proteome</keyword>